<dbReference type="PANTHER" id="PTHR11472:SF34">
    <property type="entry name" value="REGULATOR OF TELOMERE ELONGATION HELICASE 1"/>
    <property type="match status" value="1"/>
</dbReference>
<dbReference type="PANTHER" id="PTHR11472">
    <property type="entry name" value="DNA REPAIR DEAD HELICASE RAD3/XP-D SUBFAMILY MEMBER"/>
    <property type="match status" value="1"/>
</dbReference>
<sequence length="768" mass="89250">MKQLVEFVLRKGSIDQRHRSEHTALEGARIHRKLQKEAGAGYQKEVKLAKTVQLNGKELILEGRADGIITEAEGIVIDEIKTSEPAFEDLLPEQVDLFWYQAMVYGHLYAEAEGLSDITIQLTYFQTTEEKITRQRRHYQAAELAVFFQDTLDKYEEWLIFQQEWRKIRNQSMQSLTFPYDEYRKGQRELAVAAYKTILTERKLFVEAPTGTGKTISTMFPAVKAMGEEQFERFFYLTAKTITRQVAEDAAEALARRGMRMKSVTLTAKDKICFMDERICTPDYCPYANGYYDRLNEGLWDLLHHEDQFTRPIIETYARKHQLCPFELSLDVSLWCDAIVGDYNYLFDPTVYLRRFFEEENKENVFLIDEVHNLVDRSRNMYSASLNKSLFLQIKKVMKDYPKITRSLNKINQVFLQMRDVLAEKDFIRQKEPVTSLVDAVYRFTEKAKEWLAEYPEAPQQEEMLGLYFECLNYVKISELYDDHYVTYIEKTSYDLIIKQFCIDPSYLLAQSLNKGKAAILFSASLSPISYYQDILGGGAEALGYRLSSPFPPEHQLVLVEGIKTTYHYRQQNIPQIVASLEALVTAKKGNYLFFFPSYRFMDEVYEVFSAQSDARILLQDTKMNEEERENFLAQFQAEPTETTIGFCVLGGIFSEGIDLRGTRLIGTAIVSVGLPQISEEQNLIKEYYDESRQGFQYAYQIPGMNKVLQAAGRVIRDTQDQGVVLLLDERFLSPNYRQYLPPHWQLQPVKGAAEIQQQARHFWQHNS</sequence>
<accession>A0A1L8RIL9</accession>
<keyword evidence="8" id="KW-0067">ATP-binding</keyword>
<protein>
    <recommendedName>
        <fullName evidence="15">DNA 5'-3' helicase</fullName>
        <ecNumber evidence="15">5.6.2.3</ecNumber>
    </recommendedName>
</protein>
<keyword evidence="12" id="KW-0234">DNA repair</keyword>
<keyword evidence="19" id="KW-1185">Reference proteome</keyword>
<keyword evidence="6" id="KW-0378">Hydrolase</keyword>
<dbReference type="GO" id="GO:0006281">
    <property type="term" value="P:DNA repair"/>
    <property type="evidence" value="ECO:0007669"/>
    <property type="project" value="UniProtKB-KW"/>
</dbReference>
<dbReference type="GO" id="GO:0003677">
    <property type="term" value="F:DNA binding"/>
    <property type="evidence" value="ECO:0007669"/>
    <property type="project" value="UniProtKB-KW"/>
</dbReference>
<evidence type="ECO:0000256" key="16">
    <source>
        <dbReference type="ARBA" id="ARBA00048954"/>
    </source>
</evidence>
<organism evidence="18 19">
    <name type="scientific">Enterococcus canis</name>
    <dbReference type="NCBI Taxonomy" id="214095"/>
    <lineage>
        <taxon>Bacteria</taxon>
        <taxon>Bacillati</taxon>
        <taxon>Bacillota</taxon>
        <taxon>Bacilli</taxon>
        <taxon>Lactobacillales</taxon>
        <taxon>Enterococcaceae</taxon>
        <taxon>Enterococcus</taxon>
    </lineage>
</organism>
<gene>
    <name evidence="18" type="ORF">RU97_GL001179</name>
</gene>
<dbReference type="SMART" id="SM00488">
    <property type="entry name" value="DEXDc2"/>
    <property type="match status" value="1"/>
</dbReference>
<dbReference type="PROSITE" id="PS51193">
    <property type="entry name" value="HELICASE_ATP_BIND_2"/>
    <property type="match status" value="1"/>
</dbReference>
<evidence type="ECO:0000256" key="11">
    <source>
        <dbReference type="ARBA" id="ARBA00023125"/>
    </source>
</evidence>
<keyword evidence="9" id="KW-0408">Iron</keyword>
<dbReference type="InterPro" id="IPR042493">
    <property type="entry name" value="XPD_DNA_FeS"/>
</dbReference>
<dbReference type="GO" id="GO:0051539">
    <property type="term" value="F:4 iron, 4 sulfur cluster binding"/>
    <property type="evidence" value="ECO:0007669"/>
    <property type="project" value="UniProtKB-KW"/>
</dbReference>
<dbReference type="Gene3D" id="1.10.275.40">
    <property type="match status" value="1"/>
</dbReference>
<dbReference type="InterPro" id="IPR014013">
    <property type="entry name" value="Helic_SF1/SF2_ATP-bd_DinG/Rad3"/>
</dbReference>
<evidence type="ECO:0000256" key="3">
    <source>
        <dbReference type="ARBA" id="ARBA00022723"/>
    </source>
</evidence>
<dbReference type="Gene3D" id="3.90.320.10">
    <property type="match status" value="1"/>
</dbReference>
<keyword evidence="7 18" id="KW-0347">Helicase</keyword>
<dbReference type="Proteomes" id="UP000181884">
    <property type="component" value="Unassembled WGS sequence"/>
</dbReference>
<keyword evidence="13" id="KW-0413">Isomerase</keyword>
<evidence type="ECO:0000256" key="6">
    <source>
        <dbReference type="ARBA" id="ARBA00022801"/>
    </source>
</evidence>
<dbReference type="InterPro" id="IPR011545">
    <property type="entry name" value="DEAD/DEAH_box_helicase_dom"/>
</dbReference>
<dbReference type="GO" id="GO:0016887">
    <property type="term" value="F:ATP hydrolysis activity"/>
    <property type="evidence" value="ECO:0007669"/>
    <property type="project" value="RHEA"/>
</dbReference>
<comment type="caution">
    <text evidence="18">The sequence shown here is derived from an EMBL/GenBank/DDBJ whole genome shotgun (WGS) entry which is preliminary data.</text>
</comment>
<dbReference type="EMBL" id="JXKH01000002">
    <property type="protein sequence ID" value="OJG19608.1"/>
    <property type="molecule type" value="Genomic_DNA"/>
</dbReference>
<keyword evidence="3" id="KW-0479">Metal-binding</keyword>
<dbReference type="AlphaFoldDB" id="A0A1L8RIL9"/>
<comment type="cofactor">
    <cofactor evidence="1">
        <name>[4Fe-4S] cluster</name>
        <dbReference type="ChEBI" id="CHEBI:49883"/>
    </cofactor>
</comment>
<keyword evidence="10" id="KW-0411">Iron-sulfur</keyword>
<evidence type="ECO:0000256" key="14">
    <source>
        <dbReference type="ARBA" id="ARBA00038058"/>
    </source>
</evidence>
<dbReference type="InterPro" id="IPR014001">
    <property type="entry name" value="Helicase_ATP-bd"/>
</dbReference>
<dbReference type="SMART" id="SM00487">
    <property type="entry name" value="DEXDc"/>
    <property type="match status" value="1"/>
</dbReference>
<dbReference type="InterPro" id="IPR027417">
    <property type="entry name" value="P-loop_NTPase"/>
</dbReference>
<keyword evidence="5" id="KW-0227">DNA damage</keyword>
<dbReference type="STRING" id="214095.RU97_GL001179"/>
<dbReference type="Pfam" id="PF13307">
    <property type="entry name" value="Helicase_C_2"/>
    <property type="match status" value="1"/>
</dbReference>
<dbReference type="Gene3D" id="1.10.30.20">
    <property type="entry name" value="Bacterial XPD DNA helicase, FeS cluster domain"/>
    <property type="match status" value="1"/>
</dbReference>
<comment type="similarity">
    <text evidence="14">Belongs to the helicase family. DinG subfamily.</text>
</comment>
<dbReference type="Pfam" id="PF00270">
    <property type="entry name" value="DEAD"/>
    <property type="match status" value="1"/>
</dbReference>
<evidence type="ECO:0000256" key="7">
    <source>
        <dbReference type="ARBA" id="ARBA00022806"/>
    </source>
</evidence>
<evidence type="ECO:0000256" key="10">
    <source>
        <dbReference type="ARBA" id="ARBA00023014"/>
    </source>
</evidence>
<dbReference type="SUPFAM" id="SSF52540">
    <property type="entry name" value="P-loop containing nucleoside triphosphate hydrolases"/>
    <property type="match status" value="2"/>
</dbReference>
<evidence type="ECO:0000259" key="17">
    <source>
        <dbReference type="PROSITE" id="PS51193"/>
    </source>
</evidence>
<dbReference type="SMART" id="SM00491">
    <property type="entry name" value="HELICc2"/>
    <property type="match status" value="1"/>
</dbReference>
<dbReference type="InterPro" id="IPR006555">
    <property type="entry name" value="ATP-dep_Helicase_C"/>
</dbReference>
<dbReference type="InterPro" id="IPR006554">
    <property type="entry name" value="Helicase-like_DEXD_c2"/>
</dbReference>
<evidence type="ECO:0000256" key="8">
    <source>
        <dbReference type="ARBA" id="ARBA00022840"/>
    </source>
</evidence>
<dbReference type="Pfam" id="PF06733">
    <property type="entry name" value="DEAD_2"/>
    <property type="match status" value="1"/>
</dbReference>
<evidence type="ECO:0000256" key="12">
    <source>
        <dbReference type="ARBA" id="ARBA00023204"/>
    </source>
</evidence>
<dbReference type="InterPro" id="IPR045028">
    <property type="entry name" value="DinG/Rad3-like"/>
</dbReference>
<keyword evidence="11" id="KW-0238">DNA-binding</keyword>
<name>A0A1L8RIL9_9ENTE</name>
<evidence type="ECO:0000256" key="9">
    <source>
        <dbReference type="ARBA" id="ARBA00023004"/>
    </source>
</evidence>
<evidence type="ECO:0000256" key="13">
    <source>
        <dbReference type="ARBA" id="ARBA00023235"/>
    </source>
</evidence>
<dbReference type="GO" id="GO:0046872">
    <property type="term" value="F:metal ion binding"/>
    <property type="evidence" value="ECO:0007669"/>
    <property type="project" value="UniProtKB-KW"/>
</dbReference>
<keyword evidence="4" id="KW-0547">Nucleotide-binding</keyword>
<evidence type="ECO:0000256" key="5">
    <source>
        <dbReference type="ARBA" id="ARBA00022763"/>
    </source>
</evidence>
<evidence type="ECO:0000313" key="18">
    <source>
        <dbReference type="EMBL" id="OJG19608.1"/>
    </source>
</evidence>
<dbReference type="EC" id="5.6.2.3" evidence="15"/>
<evidence type="ECO:0000256" key="2">
    <source>
        <dbReference type="ARBA" id="ARBA00022485"/>
    </source>
</evidence>
<evidence type="ECO:0000313" key="19">
    <source>
        <dbReference type="Proteomes" id="UP000181884"/>
    </source>
</evidence>
<dbReference type="GO" id="GO:0043139">
    <property type="term" value="F:5'-3' DNA helicase activity"/>
    <property type="evidence" value="ECO:0007669"/>
    <property type="project" value="UniProtKB-EC"/>
</dbReference>
<dbReference type="InterPro" id="IPR011604">
    <property type="entry name" value="PDDEXK-like_dom_sf"/>
</dbReference>
<dbReference type="GO" id="GO:0005524">
    <property type="term" value="F:ATP binding"/>
    <property type="evidence" value="ECO:0007669"/>
    <property type="project" value="UniProtKB-KW"/>
</dbReference>
<reference evidence="18 19" key="1">
    <citation type="submission" date="2014-12" db="EMBL/GenBank/DDBJ databases">
        <title>Draft genome sequences of 29 type strains of Enterococci.</title>
        <authorList>
            <person name="Zhong Z."/>
            <person name="Sun Z."/>
            <person name="Liu W."/>
            <person name="Zhang W."/>
            <person name="Zhang H."/>
        </authorList>
    </citation>
    <scope>NUCLEOTIDE SEQUENCE [LARGE SCALE GENOMIC DNA]</scope>
    <source>
        <strain evidence="18 19">DSM 17029</strain>
    </source>
</reference>
<feature type="domain" description="Helicase ATP-binding" evidence="17">
    <location>
        <begin position="173"/>
        <end position="432"/>
    </location>
</feature>
<dbReference type="Gene3D" id="3.40.50.300">
    <property type="entry name" value="P-loop containing nucleotide triphosphate hydrolases"/>
    <property type="match status" value="2"/>
</dbReference>
<dbReference type="InterPro" id="IPR010614">
    <property type="entry name" value="RAD3-like_helicase_DEAD"/>
</dbReference>
<proteinExistence type="inferred from homology"/>
<evidence type="ECO:0000256" key="4">
    <source>
        <dbReference type="ARBA" id="ARBA00022741"/>
    </source>
</evidence>
<evidence type="ECO:0000256" key="1">
    <source>
        <dbReference type="ARBA" id="ARBA00001966"/>
    </source>
</evidence>
<keyword evidence="2" id="KW-0004">4Fe-4S</keyword>
<comment type="catalytic activity">
    <reaction evidence="16">
        <text>ATP + H2O = ADP + phosphate + H(+)</text>
        <dbReference type="Rhea" id="RHEA:13065"/>
        <dbReference type="ChEBI" id="CHEBI:15377"/>
        <dbReference type="ChEBI" id="CHEBI:15378"/>
        <dbReference type="ChEBI" id="CHEBI:30616"/>
        <dbReference type="ChEBI" id="CHEBI:43474"/>
        <dbReference type="ChEBI" id="CHEBI:456216"/>
        <dbReference type="EC" id="5.6.2.3"/>
    </reaction>
</comment>
<evidence type="ECO:0000256" key="15">
    <source>
        <dbReference type="ARBA" id="ARBA00044969"/>
    </source>
</evidence>